<feature type="transmembrane region" description="Helical" evidence="1">
    <location>
        <begin position="314"/>
        <end position="333"/>
    </location>
</feature>
<dbReference type="EMBL" id="MHOQ01000006">
    <property type="protein sequence ID" value="OGZ67401.1"/>
    <property type="molecule type" value="Genomic_DNA"/>
</dbReference>
<feature type="transmembrane region" description="Helical" evidence="1">
    <location>
        <begin position="345"/>
        <end position="368"/>
    </location>
</feature>
<keyword evidence="1" id="KW-0812">Transmembrane</keyword>
<keyword evidence="1" id="KW-1133">Transmembrane helix</keyword>
<proteinExistence type="predicted"/>
<evidence type="ECO:0000313" key="3">
    <source>
        <dbReference type="Proteomes" id="UP000179183"/>
    </source>
</evidence>
<feature type="transmembrane region" description="Helical" evidence="1">
    <location>
        <begin position="500"/>
        <end position="522"/>
    </location>
</feature>
<reference evidence="2 3" key="1">
    <citation type="journal article" date="2016" name="Nat. Commun.">
        <title>Thousands of microbial genomes shed light on interconnected biogeochemical processes in an aquifer system.</title>
        <authorList>
            <person name="Anantharaman K."/>
            <person name="Brown C.T."/>
            <person name="Hug L.A."/>
            <person name="Sharon I."/>
            <person name="Castelle C.J."/>
            <person name="Probst A.J."/>
            <person name="Thomas B.C."/>
            <person name="Singh A."/>
            <person name="Wilkins M.J."/>
            <person name="Karaoz U."/>
            <person name="Brodie E.L."/>
            <person name="Williams K.H."/>
            <person name="Hubbard S.S."/>
            <person name="Banfield J.F."/>
        </authorList>
    </citation>
    <scope>NUCLEOTIDE SEQUENCE [LARGE SCALE GENOMIC DNA]</scope>
</reference>
<dbReference type="Proteomes" id="UP000179183">
    <property type="component" value="Unassembled WGS sequence"/>
</dbReference>
<evidence type="ECO:0000313" key="2">
    <source>
        <dbReference type="EMBL" id="OGZ67401.1"/>
    </source>
</evidence>
<feature type="transmembrane region" description="Helical" evidence="1">
    <location>
        <begin position="434"/>
        <end position="453"/>
    </location>
</feature>
<accession>A0A1G2HYX5</accession>
<keyword evidence="1" id="KW-0472">Membrane</keyword>
<evidence type="ECO:0000256" key="1">
    <source>
        <dbReference type="SAM" id="Phobius"/>
    </source>
</evidence>
<comment type="caution">
    <text evidence="2">The sequence shown here is derived from an EMBL/GenBank/DDBJ whole genome shotgun (WGS) entry which is preliminary data.</text>
</comment>
<organism evidence="2 3">
    <name type="scientific">Candidatus Staskawiczbacteria bacterium RIFCSPHIGHO2_02_FULL_33_16</name>
    <dbReference type="NCBI Taxonomy" id="1802204"/>
    <lineage>
        <taxon>Bacteria</taxon>
        <taxon>Candidatus Staskawicziibacteriota</taxon>
    </lineage>
</organism>
<protein>
    <submittedName>
        <fullName evidence="2">Uncharacterized protein</fullName>
    </submittedName>
</protein>
<sequence length="538" mass="62462">MAELSQSTKNVISKYALWKNYLNPKQGVATIHVDEVALKVAAFYEKIRTIIDWKEEHLMRRAAIIRKIKRRFFDLELNNSSNENMGEALVLELIRGGYFPNDKIEESKITDVQKIIEKYTFILQNSPKDDKKVKDSQNKILEIASCEIEETLYPSIKEMALIDYMFDKMQERIKVNDGVYERGFLKEEEKDIQIYIAVQQSLFKFDDPIIIYNLLKYKYPKWNNPTEEELLKIAQNIYKMLGNIEDELSLPIGKKFYAICEKYDTPYLLFGDILSSGDIEKISGEIKEPEVLEKYVKEAYSKRLKNLKTKIKRAAIYSTVSIFITKILSLLIIEIILSKILRGNLSIVSILADILIPTLLMAVLIITIRPPSVKNINLAVIETMKITYDKEKIDTYEIKLSRKKGVITRFILSLIYLIGAIISFGAIYWVFNYFAFPISSIIINIIFIALILFAGTAIRTRSKELTIEDDSGGVLGFVYDILLLPITGVGQWIFNKWKQYNAVVVFFNVLIDMPFSAFLEFLEIWRYFIKEKKEDLRQ</sequence>
<feature type="transmembrane region" description="Helical" evidence="1">
    <location>
        <begin position="474"/>
        <end position="494"/>
    </location>
</feature>
<gene>
    <name evidence="2" type="ORF">A3D34_02415</name>
</gene>
<dbReference type="AlphaFoldDB" id="A0A1G2HYX5"/>
<name>A0A1G2HYX5_9BACT</name>
<feature type="transmembrane region" description="Helical" evidence="1">
    <location>
        <begin position="406"/>
        <end position="428"/>
    </location>
</feature>